<dbReference type="GO" id="GO:0032297">
    <property type="term" value="P:negative regulation of DNA-templated DNA replication initiation"/>
    <property type="evidence" value="ECO:0007669"/>
    <property type="project" value="InterPro"/>
</dbReference>
<dbReference type="SUPFAM" id="SSF52540">
    <property type="entry name" value="P-loop containing nucleoside triphosphate hydrolases"/>
    <property type="match status" value="1"/>
</dbReference>
<feature type="domain" description="Hda lid" evidence="2">
    <location>
        <begin position="166"/>
        <end position="230"/>
    </location>
</feature>
<dbReference type="Pfam" id="PF00308">
    <property type="entry name" value="Bac_DnaA"/>
    <property type="match status" value="1"/>
</dbReference>
<dbReference type="NCBIfam" id="TIGR03420">
    <property type="entry name" value="DnaA_homol_Hda"/>
    <property type="match status" value="1"/>
</dbReference>
<dbReference type="InterPro" id="IPR055199">
    <property type="entry name" value="Hda_lid"/>
</dbReference>
<gene>
    <name evidence="3" type="ORF">HMF8227_01384</name>
</gene>
<dbReference type="InterPro" id="IPR017788">
    <property type="entry name" value="Hda"/>
</dbReference>
<evidence type="ECO:0000259" key="2">
    <source>
        <dbReference type="Pfam" id="PF22688"/>
    </source>
</evidence>
<dbReference type="Gene3D" id="1.10.8.60">
    <property type="match status" value="1"/>
</dbReference>
<dbReference type="InterPro" id="IPR013317">
    <property type="entry name" value="DnaA_dom"/>
</dbReference>
<reference evidence="3 4" key="1">
    <citation type="submission" date="2018-05" db="EMBL/GenBank/DDBJ databases">
        <title>Salinimonas sp. HMF8227 Genome sequencing and assembly.</title>
        <authorList>
            <person name="Kang H."/>
            <person name="Kang J."/>
            <person name="Cha I."/>
            <person name="Kim H."/>
            <person name="Joh K."/>
        </authorList>
    </citation>
    <scope>NUCLEOTIDE SEQUENCE [LARGE SCALE GENOMIC DNA]</scope>
    <source>
        <strain evidence="3 4">HMF8227</strain>
    </source>
</reference>
<dbReference type="PANTHER" id="PTHR30050">
    <property type="entry name" value="CHROMOSOMAL REPLICATION INITIATOR PROTEIN DNAA"/>
    <property type="match status" value="1"/>
</dbReference>
<dbReference type="Pfam" id="PF22688">
    <property type="entry name" value="Hda_lid"/>
    <property type="match status" value="1"/>
</dbReference>
<name>A0A2S2E2P5_9ALTE</name>
<accession>A0A2S2E2P5</accession>
<dbReference type="KEGG" id="salh:HMF8227_01384"/>
<keyword evidence="4" id="KW-1185">Reference proteome</keyword>
<proteinExistence type="predicted"/>
<evidence type="ECO:0000259" key="1">
    <source>
        <dbReference type="Pfam" id="PF00308"/>
    </source>
</evidence>
<dbReference type="InterPro" id="IPR027417">
    <property type="entry name" value="P-loop_NTPase"/>
</dbReference>
<dbReference type="OrthoDB" id="9784878at2"/>
<evidence type="ECO:0000313" key="3">
    <source>
        <dbReference type="EMBL" id="AWL11859.1"/>
    </source>
</evidence>
<dbReference type="PANTHER" id="PTHR30050:SF5">
    <property type="entry name" value="DNAA REGULATORY INACTIVATOR HDA"/>
    <property type="match status" value="1"/>
</dbReference>
<dbReference type="RefSeq" id="WP_109339476.1">
    <property type="nucleotide sequence ID" value="NZ_CP029347.1"/>
</dbReference>
<organism evidence="3 4">
    <name type="scientific">Saliniradius amylolyticus</name>
    <dbReference type="NCBI Taxonomy" id="2183582"/>
    <lineage>
        <taxon>Bacteria</taxon>
        <taxon>Pseudomonadati</taxon>
        <taxon>Pseudomonadota</taxon>
        <taxon>Gammaproteobacteria</taxon>
        <taxon>Alteromonadales</taxon>
        <taxon>Alteromonadaceae</taxon>
        <taxon>Saliniradius</taxon>
    </lineage>
</organism>
<sequence length="232" mass="25992">MTEQLFLPVQLPDDEVYDSFIPGSNAHVLAHLTAWVTAAQPKPFLTYLSGQTGAGKSHLLFSACNQAADANLTCTYISFNQMADLAPAMLQGLEQMDLVCLDDIQCIGGHLEWQQAVFDFINRAREQQCRLLVAADSGPKQLPLELPDLQSRLSWGVSYHIQPLDDEQRINALQVRAHRRGMTMPQEVARFLMNHCQRDMTVLVGLLDRLDALSLKAQHRLTIPFVKKALNL</sequence>
<dbReference type="Proteomes" id="UP000245728">
    <property type="component" value="Chromosome"/>
</dbReference>
<evidence type="ECO:0000313" key="4">
    <source>
        <dbReference type="Proteomes" id="UP000245728"/>
    </source>
</evidence>
<dbReference type="EMBL" id="CP029347">
    <property type="protein sequence ID" value="AWL11859.1"/>
    <property type="molecule type" value="Genomic_DNA"/>
</dbReference>
<dbReference type="AlphaFoldDB" id="A0A2S2E2P5"/>
<feature type="domain" description="Chromosomal replication initiator protein DnaA ATPAse" evidence="1">
    <location>
        <begin position="15"/>
        <end position="158"/>
    </location>
</feature>
<dbReference type="GO" id="GO:0006270">
    <property type="term" value="P:DNA replication initiation"/>
    <property type="evidence" value="ECO:0007669"/>
    <property type="project" value="TreeGrafter"/>
</dbReference>
<dbReference type="Gene3D" id="3.40.50.300">
    <property type="entry name" value="P-loop containing nucleotide triphosphate hydrolases"/>
    <property type="match status" value="1"/>
</dbReference>
<protein>
    <submittedName>
        <fullName evidence="3">DnaA regulatory inactivator Hda</fullName>
    </submittedName>
</protein>